<gene>
    <name evidence="1" type="ORF">A0U92_10940</name>
</gene>
<dbReference type="SUPFAM" id="SSF81901">
    <property type="entry name" value="HCP-like"/>
    <property type="match status" value="1"/>
</dbReference>
<reference evidence="1 2" key="1">
    <citation type="submission" date="2016-03" db="EMBL/GenBank/DDBJ databases">
        <title>Acetic acid bacteria sequencing.</title>
        <authorList>
            <person name="Brandt J."/>
            <person name="Jakob F."/>
            <person name="Vogel R.F."/>
        </authorList>
    </citation>
    <scope>NUCLEOTIDE SEQUENCE [LARGE SCALE GENOMIC DNA]</scope>
    <source>
        <strain evidence="1 2">TMW2.1153</strain>
    </source>
</reference>
<protein>
    <recommendedName>
        <fullName evidence="3">Sel1 repeat family protein</fullName>
    </recommendedName>
</protein>
<dbReference type="AlphaFoldDB" id="A0A1U9KHI8"/>
<proteinExistence type="predicted"/>
<sequence length="246" mass="27495">MISRLLPGKRPAERTPLPDHIEQIRLEALKGDPLAQTQWGQALLSSTFMQSDPVAAIGWFTIAANAGFGPAHNMLGRCYHFGHGVDKDLAQAALHYEKSAALGDEWGRYNLGILALRGLGIPADRSRAFALFREAAHNGHAKSMNLYARFLEEGWEVAKDRQEALAWYKRSAEQGDYRGQHNYATALAEAGLVEEALNWWRQAIQDKDITPDILQAMKRSLTAQDMQQDDALLADVDRKLEAFLKK</sequence>
<dbReference type="PANTHER" id="PTHR11102">
    <property type="entry name" value="SEL-1-LIKE PROTEIN"/>
    <property type="match status" value="1"/>
</dbReference>
<dbReference type="Gene3D" id="1.25.40.10">
    <property type="entry name" value="Tetratricopeptide repeat domain"/>
    <property type="match status" value="1"/>
</dbReference>
<dbReference type="EMBL" id="CP014692">
    <property type="protein sequence ID" value="AQS85216.1"/>
    <property type="molecule type" value="Genomic_DNA"/>
</dbReference>
<dbReference type="STRING" id="435.A0U92_10940"/>
<dbReference type="InterPro" id="IPR011990">
    <property type="entry name" value="TPR-like_helical_dom_sf"/>
</dbReference>
<dbReference type="OrthoDB" id="6810016at2"/>
<name>A0A1U9KHI8_ACEAC</name>
<dbReference type="RefSeq" id="WP_077813261.1">
    <property type="nucleotide sequence ID" value="NZ_CP014692.1"/>
</dbReference>
<evidence type="ECO:0000313" key="1">
    <source>
        <dbReference type="EMBL" id="AQS85216.1"/>
    </source>
</evidence>
<dbReference type="SMART" id="SM00671">
    <property type="entry name" value="SEL1"/>
    <property type="match status" value="4"/>
</dbReference>
<dbReference type="Proteomes" id="UP000188937">
    <property type="component" value="Chromosome"/>
</dbReference>
<dbReference type="InterPro" id="IPR050767">
    <property type="entry name" value="Sel1_AlgK"/>
</dbReference>
<evidence type="ECO:0008006" key="3">
    <source>
        <dbReference type="Google" id="ProtNLM"/>
    </source>
</evidence>
<organism evidence="1 2">
    <name type="scientific">Acetobacter aceti</name>
    <dbReference type="NCBI Taxonomy" id="435"/>
    <lineage>
        <taxon>Bacteria</taxon>
        <taxon>Pseudomonadati</taxon>
        <taxon>Pseudomonadota</taxon>
        <taxon>Alphaproteobacteria</taxon>
        <taxon>Acetobacterales</taxon>
        <taxon>Acetobacteraceae</taxon>
        <taxon>Acetobacter</taxon>
        <taxon>Acetobacter subgen. Acetobacter</taxon>
    </lineage>
</organism>
<dbReference type="KEGG" id="aace:A0U92_10940"/>
<accession>A0A1U9KHI8</accession>
<dbReference type="PANTHER" id="PTHR11102:SF160">
    <property type="entry name" value="ERAD-ASSOCIATED E3 UBIQUITIN-PROTEIN LIGASE COMPONENT HRD3"/>
    <property type="match status" value="1"/>
</dbReference>
<evidence type="ECO:0000313" key="2">
    <source>
        <dbReference type="Proteomes" id="UP000188937"/>
    </source>
</evidence>
<dbReference type="Pfam" id="PF08238">
    <property type="entry name" value="Sel1"/>
    <property type="match status" value="5"/>
</dbReference>
<dbReference type="InterPro" id="IPR006597">
    <property type="entry name" value="Sel1-like"/>
</dbReference>
<keyword evidence="2" id="KW-1185">Reference proteome</keyword>